<protein>
    <recommendedName>
        <fullName evidence="1">FlgD/Vpr Ig-like domain-containing protein</fullName>
    </recommendedName>
</protein>
<name>A0A382ET27_9ZZZZ</name>
<dbReference type="InterPro" id="IPR025965">
    <property type="entry name" value="FlgD/Vpr_Ig-like"/>
</dbReference>
<dbReference type="InterPro" id="IPR026444">
    <property type="entry name" value="Secre_tail"/>
</dbReference>
<evidence type="ECO:0000313" key="2">
    <source>
        <dbReference type="EMBL" id="SVB53111.1"/>
    </source>
</evidence>
<dbReference type="NCBIfam" id="TIGR04183">
    <property type="entry name" value="Por_Secre_tail"/>
    <property type="match status" value="1"/>
</dbReference>
<proteinExistence type="predicted"/>
<evidence type="ECO:0000259" key="1">
    <source>
        <dbReference type="Pfam" id="PF13860"/>
    </source>
</evidence>
<dbReference type="Pfam" id="PF13860">
    <property type="entry name" value="FlgD_ig"/>
    <property type="match status" value="1"/>
</dbReference>
<dbReference type="AlphaFoldDB" id="A0A382ET27"/>
<accession>A0A382ET27</accession>
<feature type="non-terminal residue" evidence="2">
    <location>
        <position position="1"/>
    </location>
</feature>
<dbReference type="EMBL" id="UINC01045852">
    <property type="protein sequence ID" value="SVB53111.1"/>
    <property type="molecule type" value="Genomic_DNA"/>
</dbReference>
<dbReference type="Gene3D" id="2.60.40.4070">
    <property type="match status" value="1"/>
</dbReference>
<reference evidence="2" key="1">
    <citation type="submission" date="2018-05" db="EMBL/GenBank/DDBJ databases">
        <authorList>
            <person name="Lanie J.A."/>
            <person name="Ng W.-L."/>
            <person name="Kazmierczak K.M."/>
            <person name="Andrzejewski T.M."/>
            <person name="Davidsen T.M."/>
            <person name="Wayne K.J."/>
            <person name="Tettelin H."/>
            <person name="Glass J.I."/>
            <person name="Rusch D."/>
            <person name="Podicherti R."/>
            <person name="Tsui H.-C.T."/>
            <person name="Winkler M.E."/>
        </authorList>
    </citation>
    <scope>NUCLEOTIDE SEQUENCE</scope>
</reference>
<gene>
    <name evidence="2" type="ORF">METZ01_LOCUS205965</name>
</gene>
<sequence>ILRKVTPSSSSSTFSLLPAFPNPFNSTTTLRYILPQDAFVTLTVFDMFGREITQLVNADQASGFNSLQWNATDHYGKPVSAGVYLYRIRTDSFVQTKKMVLLY</sequence>
<feature type="domain" description="FlgD/Vpr Ig-like" evidence="1">
    <location>
        <begin position="28"/>
        <end position="89"/>
    </location>
</feature>
<organism evidence="2">
    <name type="scientific">marine metagenome</name>
    <dbReference type="NCBI Taxonomy" id="408172"/>
    <lineage>
        <taxon>unclassified sequences</taxon>
        <taxon>metagenomes</taxon>
        <taxon>ecological metagenomes</taxon>
    </lineage>
</organism>